<dbReference type="EMBL" id="LAZR01000545">
    <property type="protein sequence ID" value="KKN64718.1"/>
    <property type="molecule type" value="Genomic_DNA"/>
</dbReference>
<protein>
    <submittedName>
        <fullName evidence="1">Uncharacterized protein</fullName>
    </submittedName>
</protein>
<proteinExistence type="predicted"/>
<dbReference type="AlphaFoldDB" id="A0A0F9VFY8"/>
<sequence length="59" mass="6880">MAITPEQRKFKEEVDHYIIEVGNAHNEAKELTIKGDKLCKRFERIAKTIRDMAREHGLA</sequence>
<reference evidence="1" key="1">
    <citation type="journal article" date="2015" name="Nature">
        <title>Complex archaea that bridge the gap between prokaryotes and eukaryotes.</title>
        <authorList>
            <person name="Spang A."/>
            <person name="Saw J.H."/>
            <person name="Jorgensen S.L."/>
            <person name="Zaremba-Niedzwiedzka K."/>
            <person name="Martijn J."/>
            <person name="Lind A.E."/>
            <person name="van Eijk R."/>
            <person name="Schleper C."/>
            <person name="Guy L."/>
            <person name="Ettema T.J."/>
        </authorList>
    </citation>
    <scope>NUCLEOTIDE SEQUENCE</scope>
</reference>
<accession>A0A0F9VFY8</accession>
<name>A0A0F9VFY8_9ZZZZ</name>
<evidence type="ECO:0000313" key="1">
    <source>
        <dbReference type="EMBL" id="KKN64718.1"/>
    </source>
</evidence>
<gene>
    <name evidence="1" type="ORF">LCGC14_0488500</name>
</gene>
<comment type="caution">
    <text evidence="1">The sequence shown here is derived from an EMBL/GenBank/DDBJ whole genome shotgun (WGS) entry which is preliminary data.</text>
</comment>
<organism evidence="1">
    <name type="scientific">marine sediment metagenome</name>
    <dbReference type="NCBI Taxonomy" id="412755"/>
    <lineage>
        <taxon>unclassified sequences</taxon>
        <taxon>metagenomes</taxon>
        <taxon>ecological metagenomes</taxon>
    </lineage>
</organism>